<dbReference type="EnsemblMetazoa" id="AMEM003783-RA">
    <property type="protein sequence ID" value="AMEM003783-PA"/>
    <property type="gene ID" value="AMEM003783"/>
</dbReference>
<evidence type="ECO:0000313" key="2">
    <source>
        <dbReference type="EnsemblMetazoa" id="AMEM003783-PA"/>
    </source>
</evidence>
<sequence>MKIWVNCTCSCVGFGSELEPTQFLFRSSNCFCCSEAAKIWRIMWGSCSRSMQTNALPAVMLSATTFASSSRLPMKMTYAWTRGDWRASAAFSLRGVMPYRARLASLSTITIASSQSSLASSSTASSVAASVWSPLQQNWACACIILIVSSRRFASFGGLFSLTNGTATASPLCPTMSYRILPSNPSNASITITVASSSRSSRPSYPLNRYIDPDTSTTSLRRFGFSWGVPGSGSCSARCFPSTSLVSSSSPALRCRCHWRSRARACSACSVMRSCCTWRRTGSAYCSYTLCSYGLICISRSFSSNAFRFMSRAACFTDSGMSSFSASDSWCTLWPASSRYGPPLPPSPAVSRPPVPPAHVLPPTCGSLFGSTLPCLGPDTPFPLWLRTLQLALAAHRRKRLAARGVLADRQPVAQQHRRHLVERFRRVPVVVEHVANDLGERVGREALQVAHDRDDLARRVRIVELAGVRHLAQLGERVHQPADRRDRHGRPVLLQQVALRLGQRIVDRVAREQIAQRGKEIVPEEGKAGPVRQHDHAEVGMAAVAAVAAVAAAAASLRTGRANLAPVGQQHLAVLDERLQYAGDVDGRLVRLVHHQHVPVPDRLHQRRVLVRDPAVPHRRLQRQRLDGGVAVQLDVLARPPHQLQQPVDDLVLADALVAHQQQMLAEQEVLQQPLHQPQVLRHVVEHNVRDLADRVGAVPRYARAPNPHQLVRLLHRDRGGSVELTGRHSAVAVQVAAHRRIEHRARQARHELAQKGGVQYVGRCAGPILLLPVLVQPAGDAQQLPGGQIAGERLLHRIVRGAQVVRDAQDLLHRFADRAVQRVEHVALLALAQPAHLVKQEEGERLRPDPGGAGRPVRTRRPTLGRLGQRDDAEAGMDAQQAGRPQILPRLRCLQPIVPVVCQQPPAIVQLQLAIVHQAVQCAERAVVQPVHAVQHDCVPGEGGQEQWRVLPHRVPVQAGRALLQQVARRHVLVQDHRLQVLVVQQPAQLLGQYRFAATLRAHETHVTDGHRLHQLGQQAGLVRRRGLDVPAGSRNSTGPFAVCNRTFSSSPVAVTPSTAARLAAPSTGANLSDSISPVTYELPSFSRNTG</sequence>
<dbReference type="VEuPathDB" id="VectorBase:AMEM003783"/>
<evidence type="ECO:0000256" key="1">
    <source>
        <dbReference type="SAM" id="MobiDB-lite"/>
    </source>
</evidence>
<protein>
    <submittedName>
        <fullName evidence="2">Uncharacterized protein</fullName>
    </submittedName>
</protein>
<keyword evidence="3" id="KW-1185">Reference proteome</keyword>
<name>A0A182UUB4_ANOME</name>
<dbReference type="AlphaFoldDB" id="A0A182UUB4"/>
<reference evidence="2" key="1">
    <citation type="submission" date="2020-05" db="UniProtKB">
        <authorList>
            <consortium name="EnsemblMetazoa"/>
        </authorList>
    </citation>
    <scope>IDENTIFICATION</scope>
    <source>
        <strain evidence="2">MAF</strain>
    </source>
</reference>
<feature type="region of interest" description="Disordered" evidence="1">
    <location>
        <begin position="842"/>
        <end position="878"/>
    </location>
</feature>
<dbReference type="Proteomes" id="UP000075903">
    <property type="component" value="Unassembled WGS sequence"/>
</dbReference>
<accession>A0A182UUB4</accession>
<proteinExistence type="predicted"/>
<evidence type="ECO:0000313" key="3">
    <source>
        <dbReference type="Proteomes" id="UP000075903"/>
    </source>
</evidence>
<organism evidence="2 3">
    <name type="scientific">Anopheles merus</name>
    <name type="common">Mosquito</name>
    <dbReference type="NCBI Taxonomy" id="30066"/>
    <lineage>
        <taxon>Eukaryota</taxon>
        <taxon>Metazoa</taxon>
        <taxon>Ecdysozoa</taxon>
        <taxon>Arthropoda</taxon>
        <taxon>Hexapoda</taxon>
        <taxon>Insecta</taxon>
        <taxon>Pterygota</taxon>
        <taxon>Neoptera</taxon>
        <taxon>Endopterygota</taxon>
        <taxon>Diptera</taxon>
        <taxon>Nematocera</taxon>
        <taxon>Culicoidea</taxon>
        <taxon>Culicidae</taxon>
        <taxon>Anophelinae</taxon>
        <taxon>Anopheles</taxon>
    </lineage>
</organism>